<sequence length="273" mass="31739">MRSSTEHQENIDNDPQPRVLEFLPRKRRGSLPSPRSEIWAAQQKPYVPGEKPTRSVSLRSRPRSHHHDRSQLPLEFWPEPITQGLIIPITRGEDHEEDNWNGVLISHSHGQCHPMQNLKKSDVEAEFQRLERRRKELSATLDKWKGPYEEGRRLYFETRGLGWTEPQWTQFLSTENSYFDVRDKLFAVEDMIKHNAAQMYLFKEPVGLSLNSGVWLREEDTAIWSLEGTAEQRARSGEYPVLEWRGVDYNATERACEPSASSCEHCEDLSSLA</sequence>
<protein>
    <submittedName>
        <fullName evidence="2">Uncharacterized protein</fullName>
    </submittedName>
</protein>
<keyword evidence="3" id="KW-1185">Reference proteome</keyword>
<evidence type="ECO:0000256" key="1">
    <source>
        <dbReference type="SAM" id="MobiDB-lite"/>
    </source>
</evidence>
<reference evidence="3" key="1">
    <citation type="submission" date="2019-06" db="EMBL/GenBank/DDBJ databases">
        <title>Draft genome sequence of the griseofulvin-producing fungus Xylaria cubensis strain G536.</title>
        <authorList>
            <person name="Mead M.E."/>
            <person name="Raja H.A."/>
            <person name="Steenwyk J.L."/>
            <person name="Knowles S.L."/>
            <person name="Oberlies N.H."/>
            <person name="Rokas A."/>
        </authorList>
    </citation>
    <scope>NUCLEOTIDE SEQUENCE [LARGE SCALE GENOMIC DNA]</scope>
    <source>
        <strain evidence="3">G536</strain>
    </source>
</reference>
<comment type="caution">
    <text evidence="2">The sequence shown here is derived from an EMBL/GenBank/DDBJ whole genome shotgun (WGS) entry which is preliminary data.</text>
</comment>
<accession>A0A553HUG2</accession>
<feature type="compositionally biased region" description="Basic and acidic residues" evidence="1">
    <location>
        <begin position="1"/>
        <end position="10"/>
    </location>
</feature>
<feature type="region of interest" description="Disordered" evidence="1">
    <location>
        <begin position="1"/>
        <end position="70"/>
    </location>
</feature>
<dbReference type="EMBL" id="VFLP01000044">
    <property type="protein sequence ID" value="TRX91596.1"/>
    <property type="molecule type" value="Genomic_DNA"/>
</dbReference>
<dbReference type="AlphaFoldDB" id="A0A553HUG2"/>
<organism evidence="2 3">
    <name type="scientific">Xylaria flabelliformis</name>
    <dbReference type="NCBI Taxonomy" id="2512241"/>
    <lineage>
        <taxon>Eukaryota</taxon>
        <taxon>Fungi</taxon>
        <taxon>Dikarya</taxon>
        <taxon>Ascomycota</taxon>
        <taxon>Pezizomycotina</taxon>
        <taxon>Sordariomycetes</taxon>
        <taxon>Xylariomycetidae</taxon>
        <taxon>Xylariales</taxon>
        <taxon>Xylariaceae</taxon>
        <taxon>Xylaria</taxon>
    </lineage>
</organism>
<proteinExistence type="predicted"/>
<gene>
    <name evidence="2" type="ORF">FHL15_007601</name>
</gene>
<dbReference type="OrthoDB" id="4722718at2759"/>
<name>A0A553HUG2_9PEZI</name>
<evidence type="ECO:0000313" key="2">
    <source>
        <dbReference type="EMBL" id="TRX91596.1"/>
    </source>
</evidence>
<evidence type="ECO:0000313" key="3">
    <source>
        <dbReference type="Proteomes" id="UP000319160"/>
    </source>
</evidence>
<dbReference type="Proteomes" id="UP000319160">
    <property type="component" value="Unassembled WGS sequence"/>
</dbReference>